<dbReference type="SUPFAM" id="SSF49464">
    <property type="entry name" value="Carboxypeptidase regulatory domain-like"/>
    <property type="match status" value="1"/>
</dbReference>
<evidence type="ECO:0000313" key="15">
    <source>
        <dbReference type="EMBL" id="MBY5956513.1"/>
    </source>
</evidence>
<keyword evidence="2 10" id="KW-0813">Transport</keyword>
<name>A0A953HL57_9BACT</name>
<evidence type="ECO:0000256" key="4">
    <source>
        <dbReference type="ARBA" id="ARBA00022692"/>
    </source>
</evidence>
<dbReference type="GO" id="GO:0044718">
    <property type="term" value="P:siderophore transmembrane transport"/>
    <property type="evidence" value="ECO:0007669"/>
    <property type="project" value="TreeGrafter"/>
</dbReference>
<dbReference type="GO" id="GO:0015344">
    <property type="term" value="F:siderophore uptake transmembrane transporter activity"/>
    <property type="evidence" value="ECO:0007669"/>
    <property type="project" value="TreeGrafter"/>
</dbReference>
<keyword evidence="16" id="KW-1185">Reference proteome</keyword>
<evidence type="ECO:0000256" key="10">
    <source>
        <dbReference type="PROSITE-ProRule" id="PRU01360"/>
    </source>
</evidence>
<organism evidence="15 16">
    <name type="scientific">Membranihabitans marinus</name>
    <dbReference type="NCBI Taxonomy" id="1227546"/>
    <lineage>
        <taxon>Bacteria</taxon>
        <taxon>Pseudomonadati</taxon>
        <taxon>Bacteroidota</taxon>
        <taxon>Saprospiria</taxon>
        <taxon>Saprospirales</taxon>
        <taxon>Saprospiraceae</taxon>
        <taxon>Membranihabitans</taxon>
    </lineage>
</organism>
<dbReference type="SUPFAM" id="SSF56935">
    <property type="entry name" value="Porins"/>
    <property type="match status" value="1"/>
</dbReference>
<dbReference type="InterPro" id="IPR012910">
    <property type="entry name" value="Plug_dom"/>
</dbReference>
<feature type="domain" description="TonB-dependent receptor-like beta-barrel" evidence="13">
    <location>
        <begin position="371"/>
        <end position="766"/>
    </location>
</feature>
<keyword evidence="5 12" id="KW-0732">Signal</keyword>
<comment type="subcellular location">
    <subcellularLocation>
        <location evidence="1 10">Cell outer membrane</location>
        <topology evidence="1 10">Multi-pass membrane protein</topology>
    </subcellularLocation>
</comment>
<evidence type="ECO:0000256" key="5">
    <source>
        <dbReference type="ARBA" id="ARBA00022729"/>
    </source>
</evidence>
<evidence type="ECO:0000256" key="3">
    <source>
        <dbReference type="ARBA" id="ARBA00022452"/>
    </source>
</evidence>
<proteinExistence type="inferred from homology"/>
<evidence type="ECO:0000256" key="2">
    <source>
        <dbReference type="ARBA" id="ARBA00022448"/>
    </source>
</evidence>
<comment type="similarity">
    <text evidence="10 11">Belongs to the TonB-dependent receptor family.</text>
</comment>
<evidence type="ECO:0000256" key="11">
    <source>
        <dbReference type="RuleBase" id="RU003357"/>
    </source>
</evidence>
<dbReference type="InterPro" id="IPR000531">
    <property type="entry name" value="Beta-barrel_TonB"/>
</dbReference>
<dbReference type="PANTHER" id="PTHR30069">
    <property type="entry name" value="TONB-DEPENDENT OUTER MEMBRANE RECEPTOR"/>
    <property type="match status" value="1"/>
</dbReference>
<evidence type="ECO:0000256" key="7">
    <source>
        <dbReference type="ARBA" id="ARBA00023136"/>
    </source>
</evidence>
<dbReference type="InterPro" id="IPR037066">
    <property type="entry name" value="Plug_dom_sf"/>
</dbReference>
<evidence type="ECO:0000259" key="14">
    <source>
        <dbReference type="Pfam" id="PF07715"/>
    </source>
</evidence>
<dbReference type="InterPro" id="IPR036942">
    <property type="entry name" value="Beta-barrel_TonB_sf"/>
</dbReference>
<protein>
    <submittedName>
        <fullName evidence="15">TonB-dependent receptor</fullName>
    </submittedName>
</protein>
<keyword evidence="4 10" id="KW-0812">Transmembrane</keyword>
<sequence length="793" mass="90087">MKKDIPGIRFFVLCTLLVLICGSLSAQVQKTTISGTVYDVQGSAIIGATIKVQNQNTGTTSDVKGQYSLELPQPGTVVLEISYLGYEVQQKKIQVGSGQTAKLDFTLKESAYALDGITISGKTALRSVKEKAFNVQVVDALQLHNTTLDIGHALDRISGVRVRENGGVGSQMNVSLNGFRGKQVRFFIDGIPMDNFGSSFQLNNIPINLAQRIEVYKGVVPVGLGADALGGAVNIITRPQTQNSLEASYSYGSFNTHRFNIYALFTGENGFFAKINAFANYSDNNYKVEVDAADINTGAYYPKQNLERFHNTYHNESIIASVGVRDKWFADELALEWTAGQNYKEIQTGARIVSVFGGWHRRGNILMPAITYRKKNFILENLDFRLNGHYNLGSEQNIDTLHRRYNWFGQYKEYPNAGGERSYSTYKYGNNNGLVVANLNYKLNETHSVALSNTTNTFNRKGSDALDPNNEIYEQPRITLKNISGLGYQFSPGPWNSSLFIKNYYQQNKFAQSYNPSGNYGDVAYRNNTNDFNSVGYGVAVSRFFTENLQVKASFEKSYRMPETGELFGDLINLRGNTDLQPEQSFNYNLGASYWWTFRDHHNINFNTNVFYRDAMDFIRPRLDKNQTMQIMENLGSVINKGLEAEIRYHHLQNIRMGVNITYQDLRNNTRYEQGQTIQSAVYKDRIPNMPFLYGNADATYTFHDIWRKDHQLSIGYNGLYVHAFYLYWPSRGSDKLSIPSQISHDLNVTFTFANKMQWILECKNLLDKKRFDNFSLQKPGRSFSAKIKYTFY</sequence>
<dbReference type="Pfam" id="PF00593">
    <property type="entry name" value="TonB_dep_Rec_b-barrel"/>
    <property type="match status" value="1"/>
</dbReference>
<dbReference type="Gene3D" id="2.40.170.20">
    <property type="entry name" value="TonB-dependent receptor, beta-barrel domain"/>
    <property type="match status" value="1"/>
</dbReference>
<feature type="domain" description="TonB-dependent receptor plug" evidence="14">
    <location>
        <begin position="129"/>
        <end position="232"/>
    </location>
</feature>
<gene>
    <name evidence="15" type="ORF">KUV50_00095</name>
</gene>
<comment type="caution">
    <text evidence="15">The sequence shown here is derived from an EMBL/GenBank/DDBJ whole genome shotgun (WGS) entry which is preliminary data.</text>
</comment>
<keyword evidence="6 11" id="KW-0798">TonB box</keyword>
<evidence type="ECO:0000256" key="9">
    <source>
        <dbReference type="ARBA" id="ARBA00023237"/>
    </source>
</evidence>
<evidence type="ECO:0000259" key="13">
    <source>
        <dbReference type="Pfam" id="PF00593"/>
    </source>
</evidence>
<dbReference type="EMBL" id="JAHVHU010000001">
    <property type="protein sequence ID" value="MBY5956513.1"/>
    <property type="molecule type" value="Genomic_DNA"/>
</dbReference>
<evidence type="ECO:0000256" key="6">
    <source>
        <dbReference type="ARBA" id="ARBA00023077"/>
    </source>
</evidence>
<keyword evidence="8 15" id="KW-0675">Receptor</keyword>
<evidence type="ECO:0000313" key="16">
    <source>
        <dbReference type="Proteomes" id="UP000753961"/>
    </source>
</evidence>
<feature type="signal peptide" evidence="12">
    <location>
        <begin position="1"/>
        <end position="26"/>
    </location>
</feature>
<dbReference type="InterPro" id="IPR039426">
    <property type="entry name" value="TonB-dep_rcpt-like"/>
</dbReference>
<dbReference type="GO" id="GO:0009279">
    <property type="term" value="C:cell outer membrane"/>
    <property type="evidence" value="ECO:0007669"/>
    <property type="project" value="UniProtKB-SubCell"/>
</dbReference>
<reference evidence="15" key="1">
    <citation type="submission" date="2021-06" db="EMBL/GenBank/DDBJ databases">
        <title>44 bacteria genomes isolated from Dapeng, Shenzhen.</title>
        <authorList>
            <person name="Zheng W."/>
            <person name="Yu S."/>
            <person name="Huang Y."/>
        </authorList>
    </citation>
    <scope>NUCLEOTIDE SEQUENCE</scope>
    <source>
        <strain evidence="15">DP5N28-2</strain>
    </source>
</reference>
<accession>A0A953HL57</accession>
<dbReference type="Proteomes" id="UP000753961">
    <property type="component" value="Unassembled WGS sequence"/>
</dbReference>
<keyword evidence="3 10" id="KW-1134">Transmembrane beta strand</keyword>
<evidence type="ECO:0000256" key="8">
    <source>
        <dbReference type="ARBA" id="ARBA00023170"/>
    </source>
</evidence>
<dbReference type="InterPro" id="IPR008969">
    <property type="entry name" value="CarboxyPept-like_regulatory"/>
</dbReference>
<dbReference type="RefSeq" id="WP_222578038.1">
    <property type="nucleotide sequence ID" value="NZ_JAHVHU010000001.1"/>
</dbReference>
<dbReference type="AlphaFoldDB" id="A0A953HL57"/>
<evidence type="ECO:0000256" key="1">
    <source>
        <dbReference type="ARBA" id="ARBA00004571"/>
    </source>
</evidence>
<keyword evidence="7 10" id="KW-0472">Membrane</keyword>
<evidence type="ECO:0000256" key="12">
    <source>
        <dbReference type="SAM" id="SignalP"/>
    </source>
</evidence>
<feature type="chain" id="PRO_5036935455" evidence="12">
    <location>
        <begin position="27"/>
        <end position="793"/>
    </location>
</feature>
<dbReference type="Gene3D" id="2.60.40.1120">
    <property type="entry name" value="Carboxypeptidase-like, regulatory domain"/>
    <property type="match status" value="1"/>
</dbReference>
<dbReference type="Gene3D" id="2.170.130.10">
    <property type="entry name" value="TonB-dependent receptor, plug domain"/>
    <property type="match status" value="1"/>
</dbReference>
<dbReference type="Pfam" id="PF13715">
    <property type="entry name" value="CarbopepD_reg_2"/>
    <property type="match status" value="1"/>
</dbReference>
<dbReference type="PANTHER" id="PTHR30069:SF29">
    <property type="entry name" value="HEMOGLOBIN AND HEMOGLOBIN-HAPTOGLOBIN-BINDING PROTEIN 1-RELATED"/>
    <property type="match status" value="1"/>
</dbReference>
<dbReference type="PROSITE" id="PS52016">
    <property type="entry name" value="TONB_DEPENDENT_REC_3"/>
    <property type="match status" value="1"/>
</dbReference>
<keyword evidence="9 10" id="KW-0998">Cell outer membrane</keyword>
<dbReference type="Pfam" id="PF07715">
    <property type="entry name" value="Plug"/>
    <property type="match status" value="1"/>
</dbReference>